<feature type="transmembrane region" description="Helical" evidence="1">
    <location>
        <begin position="12"/>
        <end position="33"/>
    </location>
</feature>
<protein>
    <submittedName>
        <fullName evidence="2">Uncharacterized protein</fullName>
    </submittedName>
</protein>
<feature type="transmembrane region" description="Helical" evidence="1">
    <location>
        <begin position="82"/>
        <end position="102"/>
    </location>
</feature>
<dbReference type="RefSeq" id="YP_010110442.1">
    <property type="nucleotide sequence ID" value="NC_055871.1"/>
</dbReference>
<keyword evidence="1" id="KW-1133">Transmembrane helix</keyword>
<name>A0A7M1RVX0_9CAUD</name>
<dbReference type="EMBL" id="MT774378">
    <property type="protein sequence ID" value="QOR58284.1"/>
    <property type="molecule type" value="Genomic_DNA"/>
</dbReference>
<keyword evidence="1" id="KW-0472">Membrane</keyword>
<reference evidence="2 3" key="1">
    <citation type="submission" date="2020-07" db="EMBL/GenBank/DDBJ databases">
        <title>Taxonomic proposal: Crassvirales, a new order of highly abundant and diverse bacterial viruses.</title>
        <authorList>
            <person name="Shkoporov A.N."/>
            <person name="Stockdale S.R."/>
            <person name="Guerin E."/>
            <person name="Ross R.P."/>
            <person name="Hill C."/>
        </authorList>
    </citation>
    <scope>NUCLEOTIDE SEQUENCE [LARGE SCALE GENOMIC DNA]</scope>
</reference>
<evidence type="ECO:0000313" key="3">
    <source>
        <dbReference type="Proteomes" id="UP000593828"/>
    </source>
</evidence>
<dbReference type="Proteomes" id="UP000593828">
    <property type="component" value="Segment"/>
</dbReference>
<evidence type="ECO:0000256" key="1">
    <source>
        <dbReference type="SAM" id="Phobius"/>
    </source>
</evidence>
<dbReference type="KEGG" id="vg:65128722"/>
<keyword evidence="3" id="KW-1185">Reference proteome</keyword>
<keyword evidence="1" id="KW-0812">Transmembrane</keyword>
<evidence type="ECO:0000313" key="2">
    <source>
        <dbReference type="EMBL" id="QOR58284.1"/>
    </source>
</evidence>
<dbReference type="GeneID" id="65128722"/>
<proteinExistence type="predicted"/>
<organism evidence="2 3">
    <name type="scientific">uncultured phage cr106_1</name>
    <dbReference type="NCBI Taxonomy" id="2772062"/>
    <lineage>
        <taxon>Viruses</taxon>
        <taxon>Duplodnaviria</taxon>
        <taxon>Heunggongvirae</taxon>
        <taxon>Uroviricota</taxon>
        <taxon>Caudoviricetes</taxon>
        <taxon>Crassvirales</taxon>
        <taxon>Steigviridae</taxon>
        <taxon>Asinivirinae</taxon>
        <taxon>Mahstovirus</taxon>
        <taxon>Mahstovirus faecalis</taxon>
    </lineage>
</organism>
<sequence>MKKFLIRTLLWIWQFPQNFLAFMLCNLLGYWSYYAGKYNEKYLIYSKIIPSSFSLGDYIFLNTNAGEFSIKHEYGHSVQSMYLGWFYLILIGIPSVLHNIAIRIARLFNFEWNYYSFFTERNANKLGGVYQD</sequence>
<accession>A0A7M1RVX0</accession>